<protein>
    <submittedName>
        <fullName evidence="1">Uncharacterized protein</fullName>
    </submittedName>
</protein>
<proteinExistence type="predicted"/>
<evidence type="ECO:0000313" key="1">
    <source>
        <dbReference type="EMBL" id="GMR31863.1"/>
    </source>
</evidence>
<feature type="non-terminal residue" evidence="1">
    <location>
        <position position="1"/>
    </location>
</feature>
<evidence type="ECO:0000313" key="2">
    <source>
        <dbReference type="Proteomes" id="UP001328107"/>
    </source>
</evidence>
<organism evidence="1 2">
    <name type="scientific">Pristionchus mayeri</name>
    <dbReference type="NCBI Taxonomy" id="1317129"/>
    <lineage>
        <taxon>Eukaryota</taxon>
        <taxon>Metazoa</taxon>
        <taxon>Ecdysozoa</taxon>
        <taxon>Nematoda</taxon>
        <taxon>Chromadorea</taxon>
        <taxon>Rhabditida</taxon>
        <taxon>Rhabditina</taxon>
        <taxon>Diplogasteromorpha</taxon>
        <taxon>Diplogasteroidea</taxon>
        <taxon>Neodiplogasteridae</taxon>
        <taxon>Pristionchus</taxon>
    </lineage>
</organism>
<accession>A0AAN5C061</accession>
<reference evidence="2" key="1">
    <citation type="submission" date="2022-10" db="EMBL/GenBank/DDBJ databases">
        <title>Genome assembly of Pristionchus species.</title>
        <authorList>
            <person name="Yoshida K."/>
            <person name="Sommer R.J."/>
        </authorList>
    </citation>
    <scope>NUCLEOTIDE SEQUENCE [LARGE SCALE GENOMIC DNA]</scope>
    <source>
        <strain evidence="2">RS5460</strain>
    </source>
</reference>
<dbReference type="Proteomes" id="UP001328107">
    <property type="component" value="Unassembled WGS sequence"/>
</dbReference>
<name>A0AAN5C061_9BILA</name>
<keyword evidence="2" id="KW-1185">Reference proteome</keyword>
<dbReference type="AlphaFoldDB" id="A0AAN5C061"/>
<gene>
    <name evidence="1" type="ORF">PMAYCL1PPCAC_02058</name>
</gene>
<dbReference type="EMBL" id="BTRK01000001">
    <property type="protein sequence ID" value="GMR31863.1"/>
    <property type="molecule type" value="Genomic_DNA"/>
</dbReference>
<comment type="caution">
    <text evidence="1">The sequence shown here is derived from an EMBL/GenBank/DDBJ whole genome shotgun (WGS) entry which is preliminary data.</text>
</comment>
<sequence length="202" mass="23227">VSIAMMEIIESFESDFKCLNRRQIRMMRVIADSELAGLDKPCSLQRRNQAQSSAEPAEKEGCLWRKAMDPAKLARDTVSRKANAEEVVVSSFMVVIATKAQLRTKTGRVNLRLQATQYILRYALQAISLLDSIREGIENGSEKALERDKFDYIFTSIRPVCTDLFYLHLWKELKETMVKHHVDRTFLQDLDIRIQSIFSSPP</sequence>